<keyword evidence="2 7" id="KW-0820">tRNA-binding</keyword>
<dbReference type="PROSITE" id="PS01195">
    <property type="entry name" value="PEPT_TRNA_HYDROL_1"/>
    <property type="match status" value="1"/>
</dbReference>
<dbReference type="SUPFAM" id="SSF53178">
    <property type="entry name" value="Peptidyl-tRNA hydrolase-like"/>
    <property type="match status" value="1"/>
</dbReference>
<dbReference type="GO" id="GO:0004045">
    <property type="term" value="F:peptidyl-tRNA hydrolase activity"/>
    <property type="evidence" value="ECO:0007669"/>
    <property type="project" value="UniProtKB-UniRule"/>
</dbReference>
<comment type="subcellular location">
    <subcellularLocation>
        <location evidence="7">Cytoplasm</location>
    </subcellularLocation>
</comment>
<comment type="caution">
    <text evidence="10">The sequence shown here is derived from an EMBL/GenBank/DDBJ whole genome shotgun (WGS) entry which is preliminary data.</text>
</comment>
<dbReference type="Pfam" id="PF01195">
    <property type="entry name" value="Pept_tRNA_hydro"/>
    <property type="match status" value="1"/>
</dbReference>
<evidence type="ECO:0000256" key="2">
    <source>
        <dbReference type="ARBA" id="ARBA00022555"/>
    </source>
</evidence>
<proteinExistence type="inferred from homology"/>
<dbReference type="PANTHER" id="PTHR17224:SF1">
    <property type="entry name" value="PEPTIDYL-TRNA HYDROLASE"/>
    <property type="match status" value="1"/>
</dbReference>
<dbReference type="NCBIfam" id="TIGR00447">
    <property type="entry name" value="pth"/>
    <property type="match status" value="1"/>
</dbReference>
<dbReference type="GO" id="GO:0005737">
    <property type="term" value="C:cytoplasm"/>
    <property type="evidence" value="ECO:0007669"/>
    <property type="project" value="UniProtKB-SubCell"/>
</dbReference>
<comment type="subunit">
    <text evidence="7">Monomer.</text>
</comment>
<evidence type="ECO:0000256" key="1">
    <source>
        <dbReference type="ARBA" id="ARBA00013260"/>
    </source>
</evidence>
<feature type="binding site" evidence="7">
    <location>
        <position position="66"/>
    </location>
    <ligand>
        <name>tRNA</name>
        <dbReference type="ChEBI" id="CHEBI:17843"/>
    </ligand>
</feature>
<comment type="catalytic activity">
    <reaction evidence="7 8">
        <text>an N-acyl-L-alpha-aminoacyl-tRNA + H2O = an N-acyl-L-amino acid + a tRNA + H(+)</text>
        <dbReference type="Rhea" id="RHEA:54448"/>
        <dbReference type="Rhea" id="RHEA-COMP:10123"/>
        <dbReference type="Rhea" id="RHEA-COMP:13883"/>
        <dbReference type="ChEBI" id="CHEBI:15377"/>
        <dbReference type="ChEBI" id="CHEBI:15378"/>
        <dbReference type="ChEBI" id="CHEBI:59874"/>
        <dbReference type="ChEBI" id="CHEBI:78442"/>
        <dbReference type="ChEBI" id="CHEBI:138191"/>
        <dbReference type="EC" id="3.1.1.29"/>
    </reaction>
</comment>
<dbReference type="GO" id="GO:0072344">
    <property type="term" value="P:rescue of stalled ribosome"/>
    <property type="evidence" value="ECO:0007669"/>
    <property type="project" value="UniProtKB-UniRule"/>
</dbReference>
<evidence type="ECO:0000256" key="8">
    <source>
        <dbReference type="RuleBase" id="RU000673"/>
    </source>
</evidence>
<keyword evidence="4 7" id="KW-0694">RNA-binding</keyword>
<evidence type="ECO:0000256" key="5">
    <source>
        <dbReference type="ARBA" id="ARBA00038063"/>
    </source>
</evidence>
<keyword evidence="3 7" id="KW-0378">Hydrolase</keyword>
<feature type="binding site" evidence="7">
    <location>
        <position position="68"/>
    </location>
    <ligand>
        <name>tRNA</name>
        <dbReference type="ChEBI" id="CHEBI:17843"/>
    </ligand>
</feature>
<dbReference type="Proteomes" id="UP000214720">
    <property type="component" value="Unassembled WGS sequence"/>
</dbReference>
<evidence type="ECO:0000256" key="4">
    <source>
        <dbReference type="ARBA" id="ARBA00022884"/>
    </source>
</evidence>
<accession>A0A226WP24</accession>
<dbReference type="PANTHER" id="PTHR17224">
    <property type="entry name" value="PEPTIDYL-TRNA HYDROLASE"/>
    <property type="match status" value="1"/>
</dbReference>
<dbReference type="GO" id="GO:0006515">
    <property type="term" value="P:protein quality control for misfolded or incompletely synthesized proteins"/>
    <property type="evidence" value="ECO:0007669"/>
    <property type="project" value="UniProtKB-UniRule"/>
</dbReference>
<evidence type="ECO:0000256" key="9">
    <source>
        <dbReference type="RuleBase" id="RU004320"/>
    </source>
</evidence>
<dbReference type="EC" id="3.1.1.29" evidence="1 7"/>
<evidence type="ECO:0000256" key="3">
    <source>
        <dbReference type="ARBA" id="ARBA00022801"/>
    </source>
</evidence>
<dbReference type="GO" id="GO:0000049">
    <property type="term" value="F:tRNA binding"/>
    <property type="evidence" value="ECO:0007669"/>
    <property type="project" value="UniProtKB-UniRule"/>
</dbReference>
<keyword evidence="7" id="KW-0963">Cytoplasm</keyword>
<feature type="site" description="Discriminates between blocked and unblocked aminoacyl-tRNA" evidence="7">
    <location>
        <position position="10"/>
    </location>
</feature>
<sequence>MIKLIVGLGNPGAEYTATRHNAGFWFVDHLARDAGASLRDERRFHGHYGRGRLNGQEIHLLEPQTFMNRSGQSVVAVAQFFKILPDEILVAHDELDLPPGTVKLKLGGGSGGHNGLKDISAHLSVQHYWRLRIGIGHPRDLIPEASRAGAKPDVANFVLKPPRREEQDVIDASIERALAVMPFAINDEMERAMMNLHRNAQ</sequence>
<dbReference type="AlphaFoldDB" id="A0A226WP24"/>
<dbReference type="OrthoDB" id="9800507at2"/>
<dbReference type="Gene3D" id="3.40.50.1470">
    <property type="entry name" value="Peptidyl-tRNA hydrolase"/>
    <property type="match status" value="1"/>
</dbReference>
<feature type="active site" description="Proton acceptor" evidence="7">
    <location>
        <position position="20"/>
    </location>
</feature>
<dbReference type="InterPro" id="IPR018171">
    <property type="entry name" value="Pept_tRNA_hydro_CS"/>
</dbReference>
<reference evidence="11" key="1">
    <citation type="submission" date="2017-01" db="EMBL/GenBank/DDBJ databases">
        <title>Genome Analysis of Deinococcus marmoris KOPRI26562.</title>
        <authorList>
            <person name="Kim J.H."/>
            <person name="Oh H.-M."/>
        </authorList>
    </citation>
    <scope>NUCLEOTIDE SEQUENCE [LARGE SCALE GENOMIC DNA]</scope>
    <source>
        <strain evidence="11">PAMC 26633</strain>
    </source>
</reference>
<organism evidence="10 11">
    <name type="scientific">Caballeronia sordidicola</name>
    <name type="common">Burkholderia sordidicola</name>
    <dbReference type="NCBI Taxonomy" id="196367"/>
    <lineage>
        <taxon>Bacteria</taxon>
        <taxon>Pseudomonadati</taxon>
        <taxon>Pseudomonadota</taxon>
        <taxon>Betaproteobacteria</taxon>
        <taxon>Burkholderiales</taxon>
        <taxon>Burkholderiaceae</taxon>
        <taxon>Caballeronia</taxon>
    </lineage>
</organism>
<comment type="function">
    <text evidence="7">Hydrolyzes ribosome-free peptidyl-tRNAs (with 1 or more amino acids incorporated), which drop off the ribosome during protein synthesis, or as a result of ribosome stalling.</text>
</comment>
<dbReference type="HAMAP" id="MF_00083">
    <property type="entry name" value="Pept_tRNA_hydro_bact"/>
    <property type="match status" value="1"/>
</dbReference>
<protein>
    <recommendedName>
        <fullName evidence="6 7">Peptidyl-tRNA hydrolase</fullName>
        <shortName evidence="7">Pth</shortName>
        <ecNumber evidence="1 7">3.1.1.29</ecNumber>
    </recommendedName>
</protein>
<dbReference type="PROSITE" id="PS01196">
    <property type="entry name" value="PEPT_TRNA_HYDROL_2"/>
    <property type="match status" value="1"/>
</dbReference>
<dbReference type="RefSeq" id="WP_089165253.1">
    <property type="nucleotide sequence ID" value="NZ_MTHB01000261.1"/>
</dbReference>
<gene>
    <name evidence="7" type="primary">pth</name>
    <name evidence="10" type="ORF">BSU04_39120</name>
</gene>
<dbReference type="EMBL" id="MTHB01000261">
    <property type="protein sequence ID" value="OXC72951.1"/>
    <property type="molecule type" value="Genomic_DNA"/>
</dbReference>
<dbReference type="FunFam" id="3.40.50.1470:FF:000001">
    <property type="entry name" value="Peptidyl-tRNA hydrolase"/>
    <property type="match status" value="1"/>
</dbReference>
<evidence type="ECO:0000313" key="10">
    <source>
        <dbReference type="EMBL" id="OXC72951.1"/>
    </source>
</evidence>
<dbReference type="InterPro" id="IPR036416">
    <property type="entry name" value="Pept_tRNA_hydro_sf"/>
</dbReference>
<feature type="site" description="Stabilizes the basic form of H active site to accept a proton" evidence="7">
    <location>
        <position position="93"/>
    </location>
</feature>
<evidence type="ECO:0000256" key="7">
    <source>
        <dbReference type="HAMAP-Rule" id="MF_00083"/>
    </source>
</evidence>
<feature type="binding site" evidence="7">
    <location>
        <position position="114"/>
    </location>
    <ligand>
        <name>tRNA</name>
        <dbReference type="ChEBI" id="CHEBI:17843"/>
    </ligand>
</feature>
<evidence type="ECO:0000256" key="6">
    <source>
        <dbReference type="ARBA" id="ARBA00050038"/>
    </source>
</evidence>
<dbReference type="eggNOG" id="COG0193">
    <property type="taxonomic scope" value="Bacteria"/>
</dbReference>
<dbReference type="InterPro" id="IPR001328">
    <property type="entry name" value="Pept_tRNA_hydro"/>
</dbReference>
<comment type="function">
    <text evidence="7">Catalyzes the release of premature peptidyl moieties from peptidyl-tRNA molecules trapped in stalled 50S ribosomal subunits, and thus maintains levels of free tRNAs and 50S ribosomes.</text>
</comment>
<name>A0A226WP24_CABSO</name>
<feature type="binding site" evidence="7">
    <location>
        <position position="15"/>
    </location>
    <ligand>
        <name>tRNA</name>
        <dbReference type="ChEBI" id="CHEBI:17843"/>
    </ligand>
</feature>
<dbReference type="CDD" id="cd00462">
    <property type="entry name" value="PTH"/>
    <property type="match status" value="1"/>
</dbReference>
<comment type="similarity">
    <text evidence="5 7 9">Belongs to the PTH family.</text>
</comment>
<evidence type="ECO:0000313" key="11">
    <source>
        <dbReference type="Proteomes" id="UP000214720"/>
    </source>
</evidence>